<dbReference type="GO" id="GO:0005737">
    <property type="term" value="C:cytoplasm"/>
    <property type="evidence" value="ECO:0007669"/>
    <property type="project" value="UniProtKB-SubCell"/>
</dbReference>
<comment type="catalytic activity">
    <reaction evidence="7">
        <text>[protein]-L-isoaspartate + S-adenosyl-L-methionine = [protein]-L-isoaspartate alpha-methyl ester + S-adenosyl-L-homocysteine</text>
        <dbReference type="Rhea" id="RHEA:12705"/>
        <dbReference type="Rhea" id="RHEA-COMP:12143"/>
        <dbReference type="Rhea" id="RHEA-COMP:12144"/>
        <dbReference type="ChEBI" id="CHEBI:57856"/>
        <dbReference type="ChEBI" id="CHEBI:59789"/>
        <dbReference type="ChEBI" id="CHEBI:90596"/>
        <dbReference type="ChEBI" id="CHEBI:90598"/>
        <dbReference type="EC" id="2.1.1.77"/>
    </reaction>
</comment>
<keyword evidence="4 7" id="KW-0489">Methyltransferase</keyword>
<dbReference type="Gene3D" id="3.40.50.150">
    <property type="entry name" value="Vaccinia Virus protein VP39"/>
    <property type="match status" value="1"/>
</dbReference>
<gene>
    <name evidence="7" type="primary">pcm</name>
    <name evidence="8" type="ORF">GMLC_43620</name>
</gene>
<comment type="subcellular location">
    <subcellularLocation>
        <location evidence="1 7">Cytoplasm</location>
    </subcellularLocation>
</comment>
<dbReference type="AlphaFoldDB" id="A0A6V8NGL7"/>
<dbReference type="GO" id="GO:0004719">
    <property type="term" value="F:protein-L-isoaspartate (D-aspartate) O-methyltransferase activity"/>
    <property type="evidence" value="ECO:0007669"/>
    <property type="project" value="UniProtKB-UniRule"/>
</dbReference>
<dbReference type="GO" id="GO:0032259">
    <property type="term" value="P:methylation"/>
    <property type="evidence" value="ECO:0007669"/>
    <property type="project" value="UniProtKB-KW"/>
</dbReference>
<dbReference type="PANTHER" id="PTHR11579">
    <property type="entry name" value="PROTEIN-L-ISOASPARTATE O-METHYLTRANSFERASE"/>
    <property type="match status" value="1"/>
</dbReference>
<dbReference type="HAMAP" id="MF_00090">
    <property type="entry name" value="PIMT"/>
    <property type="match status" value="1"/>
</dbReference>
<dbReference type="NCBIfam" id="NF001453">
    <property type="entry name" value="PRK00312.1"/>
    <property type="match status" value="1"/>
</dbReference>
<dbReference type="SUPFAM" id="SSF53335">
    <property type="entry name" value="S-adenosyl-L-methionine-dependent methyltransferases"/>
    <property type="match status" value="1"/>
</dbReference>
<sequence>MDRWNLNNQSAKERMIREHLMGRGIRDPRVLSAMREVPRESFLPDEMHAFAYDDSPLPIAAGQTISQPYIVAFMIEALELEGGERVLEIGTGSGYAAAVLSRCAAQVYTVERIAVLAQAARSRLEEFGYANVTVHLGDGTLGWREQAPYQGIVVTAGAPEVPGALLEQLAPGGRLVIPVGATQQLQNLVRVRRIGEGEYRREDLGAVRFVPLIGEQGW</sequence>
<dbReference type="EMBL" id="BLXZ01000012">
    <property type="protein sequence ID" value="GFO70783.1"/>
    <property type="molecule type" value="Genomic_DNA"/>
</dbReference>
<dbReference type="GO" id="GO:0030091">
    <property type="term" value="P:protein repair"/>
    <property type="evidence" value="ECO:0007669"/>
    <property type="project" value="UniProtKB-UniRule"/>
</dbReference>
<organism evidence="8 9">
    <name type="scientific">Geomonas limicola</name>
    <dbReference type="NCBI Taxonomy" id="2740186"/>
    <lineage>
        <taxon>Bacteria</taxon>
        <taxon>Pseudomonadati</taxon>
        <taxon>Thermodesulfobacteriota</taxon>
        <taxon>Desulfuromonadia</taxon>
        <taxon>Geobacterales</taxon>
        <taxon>Geobacteraceae</taxon>
        <taxon>Geomonas</taxon>
    </lineage>
</organism>
<dbReference type="InterPro" id="IPR000682">
    <property type="entry name" value="PCMT"/>
</dbReference>
<feature type="active site" evidence="7">
    <location>
        <position position="66"/>
    </location>
</feature>
<evidence type="ECO:0000256" key="6">
    <source>
        <dbReference type="ARBA" id="ARBA00022691"/>
    </source>
</evidence>
<dbReference type="Proteomes" id="UP000587586">
    <property type="component" value="Unassembled WGS sequence"/>
</dbReference>
<dbReference type="EC" id="2.1.1.77" evidence="7"/>
<keyword evidence="6 7" id="KW-0949">S-adenosyl-L-methionine</keyword>
<dbReference type="Pfam" id="PF01135">
    <property type="entry name" value="PCMT"/>
    <property type="match status" value="1"/>
</dbReference>
<comment type="similarity">
    <text evidence="2 7">Belongs to the methyltransferase superfamily. L-isoaspartyl/D-aspartyl protein methyltransferase family.</text>
</comment>
<evidence type="ECO:0000256" key="3">
    <source>
        <dbReference type="ARBA" id="ARBA00022490"/>
    </source>
</evidence>
<keyword evidence="5 7" id="KW-0808">Transferase</keyword>
<evidence type="ECO:0000256" key="1">
    <source>
        <dbReference type="ARBA" id="ARBA00004496"/>
    </source>
</evidence>
<reference evidence="9" key="1">
    <citation type="submission" date="2020-06" db="EMBL/GenBank/DDBJ databases">
        <title>Draft genomic sequecing of Geomonas sp. Red745.</title>
        <authorList>
            <person name="Itoh H."/>
            <person name="Xu Z.X."/>
            <person name="Ushijima N."/>
            <person name="Masuda Y."/>
            <person name="Shiratori Y."/>
            <person name="Senoo K."/>
        </authorList>
    </citation>
    <scope>NUCLEOTIDE SEQUENCE [LARGE SCALE GENOMIC DNA]</scope>
    <source>
        <strain evidence="9">Red745</strain>
    </source>
</reference>
<dbReference type="RefSeq" id="WP_183363391.1">
    <property type="nucleotide sequence ID" value="NZ_BLXZ01000012.1"/>
</dbReference>
<comment type="function">
    <text evidence="7">Catalyzes the methyl esterification of L-isoaspartyl residues in peptides and proteins that result from spontaneous decomposition of normal L-aspartyl and L-asparaginyl residues. It plays a role in the repair and/or degradation of damaged proteins.</text>
</comment>
<dbReference type="CDD" id="cd02440">
    <property type="entry name" value="AdoMet_MTases"/>
    <property type="match status" value="1"/>
</dbReference>
<evidence type="ECO:0000256" key="2">
    <source>
        <dbReference type="ARBA" id="ARBA00005369"/>
    </source>
</evidence>
<protein>
    <recommendedName>
        <fullName evidence="7">Protein-L-isoaspartate O-methyltransferase</fullName>
        <ecNumber evidence="7">2.1.1.77</ecNumber>
    </recommendedName>
    <alternativeName>
        <fullName evidence="7">L-isoaspartyl protein carboxyl methyltransferase</fullName>
    </alternativeName>
    <alternativeName>
        <fullName evidence="7">Protein L-isoaspartyl methyltransferase</fullName>
    </alternativeName>
    <alternativeName>
        <fullName evidence="7">Protein-beta-aspartate methyltransferase</fullName>
        <shortName evidence="7">PIMT</shortName>
    </alternativeName>
</protein>
<dbReference type="NCBIfam" id="TIGR00080">
    <property type="entry name" value="pimt"/>
    <property type="match status" value="1"/>
</dbReference>
<accession>A0A6V8NGL7</accession>
<name>A0A6V8NGL7_9BACT</name>
<evidence type="ECO:0000256" key="4">
    <source>
        <dbReference type="ARBA" id="ARBA00022603"/>
    </source>
</evidence>
<keyword evidence="9" id="KW-1185">Reference proteome</keyword>
<dbReference type="InterPro" id="IPR029063">
    <property type="entry name" value="SAM-dependent_MTases_sf"/>
</dbReference>
<keyword evidence="3 7" id="KW-0963">Cytoplasm</keyword>
<dbReference type="PANTHER" id="PTHR11579:SF0">
    <property type="entry name" value="PROTEIN-L-ISOASPARTATE(D-ASPARTATE) O-METHYLTRANSFERASE"/>
    <property type="match status" value="1"/>
</dbReference>
<dbReference type="FunFam" id="3.40.50.150:FF:000010">
    <property type="entry name" value="Protein-L-isoaspartate O-methyltransferase"/>
    <property type="match status" value="1"/>
</dbReference>
<evidence type="ECO:0000313" key="9">
    <source>
        <dbReference type="Proteomes" id="UP000587586"/>
    </source>
</evidence>
<comment type="caution">
    <text evidence="8">The sequence shown here is derived from an EMBL/GenBank/DDBJ whole genome shotgun (WGS) entry which is preliminary data.</text>
</comment>
<evidence type="ECO:0000256" key="7">
    <source>
        <dbReference type="HAMAP-Rule" id="MF_00090"/>
    </source>
</evidence>
<evidence type="ECO:0000256" key="5">
    <source>
        <dbReference type="ARBA" id="ARBA00022679"/>
    </source>
</evidence>
<evidence type="ECO:0000313" key="8">
    <source>
        <dbReference type="EMBL" id="GFO70783.1"/>
    </source>
</evidence>
<proteinExistence type="inferred from homology"/>